<feature type="coiled-coil region" evidence="1">
    <location>
        <begin position="243"/>
        <end position="406"/>
    </location>
</feature>
<dbReference type="OrthoDB" id="10255344at2759"/>
<evidence type="ECO:0000313" key="3">
    <source>
        <dbReference type="EMBL" id="OBZ79957.1"/>
    </source>
</evidence>
<proteinExistence type="predicted"/>
<feature type="compositionally biased region" description="Basic and acidic residues" evidence="2">
    <location>
        <begin position="1142"/>
        <end position="1170"/>
    </location>
</feature>
<dbReference type="STRING" id="5627.A0A1C7MTA2"/>
<feature type="coiled-coil region" evidence="1">
    <location>
        <begin position="847"/>
        <end position="952"/>
    </location>
</feature>
<name>A0A1C7MTA2_GRIFR</name>
<keyword evidence="4" id="KW-1185">Reference proteome</keyword>
<protein>
    <submittedName>
        <fullName evidence="3">Uncharacterized protein</fullName>
    </submittedName>
</protein>
<feature type="coiled-coil region" evidence="1">
    <location>
        <begin position="445"/>
        <end position="472"/>
    </location>
</feature>
<reference evidence="3 4" key="1">
    <citation type="submission" date="2016-03" db="EMBL/GenBank/DDBJ databases">
        <title>Whole genome sequencing of Grifola frondosa 9006-11.</title>
        <authorList>
            <person name="Min B."/>
            <person name="Park H."/>
            <person name="Kim J.-G."/>
            <person name="Cho H."/>
            <person name="Oh Y.-L."/>
            <person name="Kong W.-S."/>
            <person name="Choi I.-G."/>
        </authorList>
    </citation>
    <scope>NUCLEOTIDE SEQUENCE [LARGE SCALE GENOMIC DNA]</scope>
    <source>
        <strain evidence="3 4">9006-11</strain>
    </source>
</reference>
<feature type="compositionally biased region" description="Polar residues" evidence="2">
    <location>
        <begin position="215"/>
        <end position="225"/>
    </location>
</feature>
<feature type="region of interest" description="Disordered" evidence="2">
    <location>
        <begin position="1142"/>
        <end position="1175"/>
    </location>
</feature>
<gene>
    <name evidence="3" type="ORF">A0H81_01552</name>
</gene>
<organism evidence="3 4">
    <name type="scientific">Grifola frondosa</name>
    <name type="common">Maitake</name>
    <name type="synonym">Polyporus frondosus</name>
    <dbReference type="NCBI Taxonomy" id="5627"/>
    <lineage>
        <taxon>Eukaryota</taxon>
        <taxon>Fungi</taxon>
        <taxon>Dikarya</taxon>
        <taxon>Basidiomycota</taxon>
        <taxon>Agaricomycotina</taxon>
        <taxon>Agaricomycetes</taxon>
        <taxon>Polyporales</taxon>
        <taxon>Grifolaceae</taxon>
        <taxon>Grifola</taxon>
    </lineage>
</organism>
<feature type="region of interest" description="Disordered" evidence="2">
    <location>
        <begin position="204"/>
        <end position="242"/>
    </location>
</feature>
<dbReference type="EMBL" id="LUGG01000001">
    <property type="protein sequence ID" value="OBZ79957.1"/>
    <property type="molecule type" value="Genomic_DNA"/>
</dbReference>
<keyword evidence="1" id="KW-0175">Coiled coil</keyword>
<evidence type="ECO:0000256" key="1">
    <source>
        <dbReference type="SAM" id="Coils"/>
    </source>
</evidence>
<accession>A0A1C7MTA2</accession>
<evidence type="ECO:0000256" key="2">
    <source>
        <dbReference type="SAM" id="MobiDB-lite"/>
    </source>
</evidence>
<evidence type="ECO:0000313" key="4">
    <source>
        <dbReference type="Proteomes" id="UP000092993"/>
    </source>
</evidence>
<feature type="coiled-coil region" evidence="1">
    <location>
        <begin position="571"/>
        <end position="605"/>
    </location>
</feature>
<dbReference type="OMA" id="EIRRMQM"/>
<feature type="coiled-coil region" evidence="1">
    <location>
        <begin position="641"/>
        <end position="754"/>
    </location>
</feature>
<comment type="caution">
    <text evidence="3">The sequence shown here is derived from an EMBL/GenBank/DDBJ whole genome shotgun (WGS) entry which is preliminary data.</text>
</comment>
<dbReference type="Proteomes" id="UP000092993">
    <property type="component" value="Unassembled WGS sequence"/>
</dbReference>
<sequence>MRFRLAPGHAHGGYYHSGKKTQFRHHSATSLKDTPTMSTWGIGDNHDSDEVHALKQQLLAKGDLQLHRRGLLLIANICIPSDAQHATLQSQLLKREADVNDVKDSMNEILVKLRAEADRALHLEETLARRADDLANERLTRQNTEAALVMAEQKLKDSEHDALELQSTLHTLSSHADLSTTDRRKLEKENAVLQSRVRELQKELHATSEREQAALCQSQPANLNATASTSDRRRSSSGSTFRITALEKEAAELRTASARQASELQATSAKLTRAQDALVQLENEKIAAEKRLQRRLEEVQATLDEREEDIKAMKDVRGGEDAAERETRLLERLEEEETRAAALENELTRSMGSYKRDYALIQNELERTLGLLQEEQKKVSEGEQRMEQLVREKEEALNERDHAQREQLVVGAKISELEARLAEVPQSSFVPRSPAAADEATAAVVERLLGAIERLRAERNDLRRRLEFVDAENKFKIEALETKLAASSSAMVVDDSEVDMLKAHLAQQEGSQRRVASYARAVTALSIVVQHVEARRDEVVIHVESLLRDLTDSHNRVECVGQTLQDREHQATEMQHQLSAATQSLESMEIQLSGLKSTTQLLENELSKERAAHQETGSSLAHVEAQLMHATRSLTDVEVQRDALALERMHLQQDLDKAQQELADADARYGKQLNAMSSGEATRALRAQIKALEDREERVTEMTSELEVVLTEKAAMVEDCQTTREERNDALRRCEELEETIEELEGSRDREVTAVVKIAVTGIARRRTMAACMKAVEVKYAAQHCQSETALYEVERVKAGLLGQIDLLGEERNHMAKLLEDSSRASHSLQGERDAAAAKAQEASAALAAVQADLREMTSSLQATEEARVGLQSQLDMVRQELQDKLAELVVLQAQFETAQTSHEDRLASAATAFAETRAELEKQLQDCQDSIAEVESRHQRAVADFERVNQELNHLLADSTERSETEKVLQDELTLLRNQHSDEVVKLQTRLDSICAELEEAKRLQAEAEVSRQTSETDLERVKQELENRLAETADKLENSGHLEDRLAEVQSHHESQLKALQEQLDRTTRELDNSIKGRSDFQTQHQEAVVALEKHVAEVAEERQTNERLELELAQIRTDHADKLQDIQGHLDSAARELHEARDAHSALEAQHQEALQEHTRTTEELQDRLASVQKEAEQVKTELFTAKEEHARDQETHATELQAAIHAQEEAESALEKIRDEVPAVREQLEKVELSLQQLEEEKLGLQYQITSLEAEIQRSKSMQRFLESQVASLNADLEEARTKCADLEKASKAAEVNLSMQMMQHDQTVVSLERELKSLKANANLVDTVAELKVKNAEMEELLRSKCLEIEENDDRFIE</sequence>